<feature type="compositionally biased region" description="Polar residues" evidence="2">
    <location>
        <begin position="18"/>
        <end position="30"/>
    </location>
</feature>
<dbReference type="InterPro" id="IPR007527">
    <property type="entry name" value="Znf_SWIM"/>
</dbReference>
<accession>A0A0L0TEA1</accession>
<feature type="region of interest" description="Disordered" evidence="2">
    <location>
        <begin position="11"/>
        <end position="30"/>
    </location>
</feature>
<sequence>MSCRRMKRLAGMNHHHQLASQPTAHGTSLHDSFIESPRAARNPILGRITSLLHHHRAVGEDAEGGLSNSAIDAPITIPDHVLLQLYTIVAEDVLFHALALVETHVVVMMLAPTPLPDLTWAVLVRTDSSRANLWSGDDAVALPELSATALDHLTAAAGAEDWNAVSVAMAGQDVVVRCLVNGLYCSCAEFEAAVLQEGDMAVCQHLLAVHLALHCRLAVTVALSPTAAQDMLFDAMLGATSALGASMAPRTGEK</sequence>
<protein>
    <recommendedName>
        <fullName evidence="3">SWIM-type domain-containing protein</fullName>
    </recommendedName>
</protein>
<evidence type="ECO:0000313" key="4">
    <source>
        <dbReference type="EMBL" id="KNE72986.1"/>
    </source>
</evidence>
<name>A0A0L0TEA1_ALLM3</name>
<proteinExistence type="predicted"/>
<feature type="domain" description="SWIM-type" evidence="3">
    <location>
        <begin position="165"/>
        <end position="214"/>
    </location>
</feature>
<evidence type="ECO:0000256" key="2">
    <source>
        <dbReference type="SAM" id="MobiDB-lite"/>
    </source>
</evidence>
<dbReference type="GO" id="GO:0008270">
    <property type="term" value="F:zinc ion binding"/>
    <property type="evidence" value="ECO:0007669"/>
    <property type="project" value="UniProtKB-KW"/>
</dbReference>
<keyword evidence="1" id="KW-0863">Zinc-finger</keyword>
<dbReference type="Proteomes" id="UP000054350">
    <property type="component" value="Unassembled WGS sequence"/>
</dbReference>
<organism evidence="4 5">
    <name type="scientific">Allomyces macrogynus (strain ATCC 38327)</name>
    <name type="common">Allomyces javanicus var. macrogynus</name>
    <dbReference type="NCBI Taxonomy" id="578462"/>
    <lineage>
        <taxon>Eukaryota</taxon>
        <taxon>Fungi</taxon>
        <taxon>Fungi incertae sedis</taxon>
        <taxon>Blastocladiomycota</taxon>
        <taxon>Blastocladiomycetes</taxon>
        <taxon>Blastocladiales</taxon>
        <taxon>Blastocladiaceae</taxon>
        <taxon>Allomyces</taxon>
    </lineage>
</organism>
<gene>
    <name evidence="4" type="ORF">AMAG_17203</name>
</gene>
<reference evidence="5" key="2">
    <citation type="submission" date="2009-11" db="EMBL/GenBank/DDBJ databases">
        <title>The Genome Sequence of Allomyces macrogynus strain ATCC 38327.</title>
        <authorList>
            <consortium name="The Broad Institute Genome Sequencing Platform"/>
            <person name="Russ C."/>
            <person name="Cuomo C."/>
            <person name="Shea T."/>
            <person name="Young S.K."/>
            <person name="Zeng Q."/>
            <person name="Koehrsen M."/>
            <person name="Haas B."/>
            <person name="Borodovsky M."/>
            <person name="Guigo R."/>
            <person name="Alvarado L."/>
            <person name="Berlin A."/>
            <person name="Borenstein D."/>
            <person name="Chen Z."/>
            <person name="Engels R."/>
            <person name="Freedman E."/>
            <person name="Gellesch M."/>
            <person name="Goldberg J."/>
            <person name="Griggs A."/>
            <person name="Gujja S."/>
            <person name="Heiman D."/>
            <person name="Hepburn T."/>
            <person name="Howarth C."/>
            <person name="Jen D."/>
            <person name="Larson L."/>
            <person name="Lewis B."/>
            <person name="Mehta T."/>
            <person name="Park D."/>
            <person name="Pearson M."/>
            <person name="Roberts A."/>
            <person name="Saif S."/>
            <person name="Shenoy N."/>
            <person name="Sisk P."/>
            <person name="Stolte C."/>
            <person name="Sykes S."/>
            <person name="Walk T."/>
            <person name="White J."/>
            <person name="Yandava C."/>
            <person name="Burger G."/>
            <person name="Gray M.W."/>
            <person name="Holland P.W.H."/>
            <person name="King N."/>
            <person name="Lang F.B.F."/>
            <person name="Roger A.J."/>
            <person name="Ruiz-Trillo I."/>
            <person name="Lander E."/>
            <person name="Nusbaum C."/>
        </authorList>
    </citation>
    <scope>NUCLEOTIDE SEQUENCE [LARGE SCALE GENOMIC DNA]</scope>
    <source>
        <strain evidence="5">ATCC 38327</strain>
    </source>
</reference>
<evidence type="ECO:0000256" key="1">
    <source>
        <dbReference type="PROSITE-ProRule" id="PRU00325"/>
    </source>
</evidence>
<reference evidence="4 5" key="1">
    <citation type="submission" date="2009-11" db="EMBL/GenBank/DDBJ databases">
        <title>Annotation of Allomyces macrogynus ATCC 38327.</title>
        <authorList>
            <consortium name="The Broad Institute Genome Sequencing Platform"/>
            <person name="Russ C."/>
            <person name="Cuomo C."/>
            <person name="Burger G."/>
            <person name="Gray M.W."/>
            <person name="Holland P.W.H."/>
            <person name="King N."/>
            <person name="Lang F.B.F."/>
            <person name="Roger A.J."/>
            <person name="Ruiz-Trillo I."/>
            <person name="Young S.K."/>
            <person name="Zeng Q."/>
            <person name="Gargeya S."/>
            <person name="Fitzgerald M."/>
            <person name="Haas B."/>
            <person name="Abouelleil A."/>
            <person name="Alvarado L."/>
            <person name="Arachchi H.M."/>
            <person name="Berlin A."/>
            <person name="Chapman S.B."/>
            <person name="Gearin G."/>
            <person name="Goldberg J."/>
            <person name="Griggs A."/>
            <person name="Gujja S."/>
            <person name="Hansen M."/>
            <person name="Heiman D."/>
            <person name="Howarth C."/>
            <person name="Larimer J."/>
            <person name="Lui A."/>
            <person name="MacDonald P.J.P."/>
            <person name="McCowen C."/>
            <person name="Montmayeur A."/>
            <person name="Murphy C."/>
            <person name="Neiman D."/>
            <person name="Pearson M."/>
            <person name="Priest M."/>
            <person name="Roberts A."/>
            <person name="Saif S."/>
            <person name="Shea T."/>
            <person name="Sisk P."/>
            <person name="Stolte C."/>
            <person name="Sykes S."/>
            <person name="Wortman J."/>
            <person name="Nusbaum C."/>
            <person name="Birren B."/>
        </authorList>
    </citation>
    <scope>NUCLEOTIDE SEQUENCE [LARGE SCALE GENOMIC DNA]</scope>
    <source>
        <strain evidence="4 5">ATCC 38327</strain>
    </source>
</reference>
<dbReference type="VEuPathDB" id="FungiDB:AMAG_17203"/>
<keyword evidence="1" id="KW-0479">Metal-binding</keyword>
<dbReference type="OrthoDB" id="10341374at2759"/>
<dbReference type="PROSITE" id="PS50966">
    <property type="entry name" value="ZF_SWIM"/>
    <property type="match status" value="1"/>
</dbReference>
<keyword evidence="5" id="KW-1185">Reference proteome</keyword>
<evidence type="ECO:0000259" key="3">
    <source>
        <dbReference type="PROSITE" id="PS50966"/>
    </source>
</evidence>
<dbReference type="EMBL" id="GG745386">
    <property type="protein sequence ID" value="KNE72986.1"/>
    <property type="molecule type" value="Genomic_DNA"/>
</dbReference>
<evidence type="ECO:0000313" key="5">
    <source>
        <dbReference type="Proteomes" id="UP000054350"/>
    </source>
</evidence>
<keyword evidence="1" id="KW-0862">Zinc</keyword>
<dbReference type="AlphaFoldDB" id="A0A0L0TEA1"/>